<dbReference type="Gene3D" id="2.60.40.1730">
    <property type="entry name" value="tricorn interacting facor f3 domain"/>
    <property type="match status" value="1"/>
</dbReference>
<name>A0A0C2M8G9_THEKT</name>
<dbReference type="PANTHER" id="PTHR11533:SF299">
    <property type="entry name" value="AMINOPEPTIDASE"/>
    <property type="match status" value="1"/>
</dbReference>
<dbReference type="PRINTS" id="PR00756">
    <property type="entry name" value="ALADIPTASE"/>
</dbReference>
<dbReference type="GO" id="GO:0005615">
    <property type="term" value="C:extracellular space"/>
    <property type="evidence" value="ECO:0007669"/>
    <property type="project" value="TreeGrafter"/>
</dbReference>
<keyword evidence="11" id="KW-0031">Aminopeptidase</keyword>
<dbReference type="GO" id="GO:0008270">
    <property type="term" value="F:zinc ion binding"/>
    <property type="evidence" value="ECO:0007669"/>
    <property type="project" value="InterPro"/>
</dbReference>
<keyword evidence="2" id="KW-0645">Protease</keyword>
<evidence type="ECO:0000259" key="9">
    <source>
        <dbReference type="Pfam" id="PF01433"/>
    </source>
</evidence>
<evidence type="ECO:0000256" key="3">
    <source>
        <dbReference type="ARBA" id="ARBA00022723"/>
    </source>
</evidence>
<keyword evidence="12" id="KW-1185">Reference proteome</keyword>
<dbReference type="InterPro" id="IPR045357">
    <property type="entry name" value="Aminopeptidase_N-like_N"/>
</dbReference>
<dbReference type="AlphaFoldDB" id="A0A0C2M8G9"/>
<dbReference type="Pfam" id="PF01433">
    <property type="entry name" value="Peptidase_M1"/>
    <property type="match status" value="1"/>
</dbReference>
<dbReference type="SUPFAM" id="SSF63737">
    <property type="entry name" value="Leukotriene A4 hydrolase N-terminal domain"/>
    <property type="match status" value="1"/>
</dbReference>
<dbReference type="CDD" id="cd09601">
    <property type="entry name" value="M1_APN-Q_like"/>
    <property type="match status" value="1"/>
</dbReference>
<evidence type="ECO:0000256" key="2">
    <source>
        <dbReference type="ARBA" id="ARBA00022670"/>
    </source>
</evidence>
<feature type="domain" description="Peptidase M1 membrane alanine aminopeptidase" evidence="9">
    <location>
        <begin position="212"/>
        <end position="289"/>
    </location>
</feature>
<dbReference type="PANTHER" id="PTHR11533">
    <property type="entry name" value="PROTEASE M1 ZINC METALLOPROTEASE"/>
    <property type="match status" value="1"/>
</dbReference>
<dbReference type="OrthoDB" id="510539at2759"/>
<evidence type="ECO:0000256" key="6">
    <source>
        <dbReference type="ARBA" id="ARBA00023049"/>
    </source>
</evidence>
<protein>
    <submittedName>
        <fullName evidence="11">Leucyl-cystinyl aminopeptidase</fullName>
    </submittedName>
</protein>
<proteinExistence type="inferred from homology"/>
<keyword evidence="3 8" id="KW-0479">Metal-binding</keyword>
<evidence type="ECO:0000313" key="11">
    <source>
        <dbReference type="EMBL" id="KII63285.1"/>
    </source>
</evidence>
<feature type="active site" description="Proton acceptor" evidence="7">
    <location>
        <position position="285"/>
    </location>
</feature>
<dbReference type="InterPro" id="IPR050344">
    <property type="entry name" value="Peptidase_M1_aminopeptidases"/>
</dbReference>
<dbReference type="InterPro" id="IPR027268">
    <property type="entry name" value="Peptidase_M4/M1_CTD_sf"/>
</dbReference>
<reference evidence="11 12" key="1">
    <citation type="journal article" date="2014" name="Genome Biol. Evol.">
        <title>The genome of the myxosporean Thelohanellus kitauei shows adaptations to nutrient acquisition within its fish host.</title>
        <authorList>
            <person name="Yang Y."/>
            <person name="Xiong J."/>
            <person name="Zhou Z."/>
            <person name="Huo F."/>
            <person name="Miao W."/>
            <person name="Ran C."/>
            <person name="Liu Y."/>
            <person name="Zhang J."/>
            <person name="Feng J."/>
            <person name="Wang M."/>
            <person name="Wang M."/>
            <person name="Wang L."/>
            <person name="Yao B."/>
        </authorList>
    </citation>
    <scope>NUCLEOTIDE SEQUENCE [LARGE SCALE GENOMIC DNA]</scope>
    <source>
        <strain evidence="11">Wuqing</strain>
    </source>
</reference>
<dbReference type="Gene3D" id="1.10.390.10">
    <property type="entry name" value="Neutral Protease Domain 2"/>
    <property type="match status" value="1"/>
</dbReference>
<dbReference type="InterPro" id="IPR001930">
    <property type="entry name" value="Peptidase_M1"/>
</dbReference>
<dbReference type="Proteomes" id="UP000031668">
    <property type="component" value="Unassembled WGS sequence"/>
</dbReference>
<dbReference type="EMBL" id="JWZT01004746">
    <property type="protein sequence ID" value="KII63285.1"/>
    <property type="molecule type" value="Genomic_DNA"/>
</dbReference>
<evidence type="ECO:0000256" key="4">
    <source>
        <dbReference type="ARBA" id="ARBA00022801"/>
    </source>
</evidence>
<comment type="caution">
    <text evidence="11">The sequence shown here is derived from an EMBL/GenBank/DDBJ whole genome shotgun (WGS) entry which is preliminary data.</text>
</comment>
<comment type="cofactor">
    <cofactor evidence="8">
        <name>Zn(2+)</name>
        <dbReference type="ChEBI" id="CHEBI:29105"/>
    </cofactor>
    <text evidence="8">Binds 1 zinc ion per subunit.</text>
</comment>
<dbReference type="Pfam" id="PF17900">
    <property type="entry name" value="Peptidase_M1_N"/>
    <property type="match status" value="1"/>
</dbReference>
<dbReference type="InterPro" id="IPR014782">
    <property type="entry name" value="Peptidase_M1_dom"/>
</dbReference>
<dbReference type="SUPFAM" id="SSF55486">
    <property type="entry name" value="Metalloproteases ('zincins'), catalytic domain"/>
    <property type="match status" value="1"/>
</dbReference>
<evidence type="ECO:0000256" key="1">
    <source>
        <dbReference type="ARBA" id="ARBA00010136"/>
    </source>
</evidence>
<evidence type="ECO:0000256" key="7">
    <source>
        <dbReference type="PIRSR" id="PIRSR634016-1"/>
    </source>
</evidence>
<evidence type="ECO:0000259" key="10">
    <source>
        <dbReference type="Pfam" id="PF17900"/>
    </source>
</evidence>
<comment type="similarity">
    <text evidence="1">Belongs to the peptidase M1 family.</text>
</comment>
<organism evidence="11 12">
    <name type="scientific">Thelohanellus kitauei</name>
    <name type="common">Myxosporean</name>
    <dbReference type="NCBI Taxonomy" id="669202"/>
    <lineage>
        <taxon>Eukaryota</taxon>
        <taxon>Metazoa</taxon>
        <taxon>Cnidaria</taxon>
        <taxon>Myxozoa</taxon>
        <taxon>Myxosporea</taxon>
        <taxon>Bivalvulida</taxon>
        <taxon>Platysporina</taxon>
        <taxon>Myxobolidae</taxon>
        <taxon>Thelohanellus</taxon>
    </lineage>
</organism>
<sequence length="323" mass="36641">MDTYRASVDIHVTIVAPTKTIVLHSDTHKVLSVSLIKKQAHDSDTRNTEITETCFLKKTEMMILKLSREMGAGENTTISILFRGNVSSSFDGIYSSIYVSKTKEKIKIISTHFGHDYARTAFPCFDEPSFKAVFFIKLSFPKKYKALSNAATLKQNFIDTNTLSVEFKPTARMSSYLVAFAIHDFDSISAVTKSGVKVNIWLPRDNIEQGKFATELSPKVLETFETLFNIPYPLEKLDLIGIPGFKAEGMEYWGLITFKTTTVLINPKLSLIWEMQRVSHFIVHELAHQVCIALLFSFSLTLLAFRLCNLFHTDCCHYLPTKH</sequence>
<keyword evidence="4" id="KW-0378">Hydrolase</keyword>
<dbReference type="GO" id="GO:0005737">
    <property type="term" value="C:cytoplasm"/>
    <property type="evidence" value="ECO:0007669"/>
    <property type="project" value="TreeGrafter"/>
</dbReference>
<keyword evidence="5 8" id="KW-0862">Zinc</keyword>
<dbReference type="GO" id="GO:0043171">
    <property type="term" value="P:peptide catabolic process"/>
    <property type="evidence" value="ECO:0007669"/>
    <property type="project" value="TreeGrafter"/>
</dbReference>
<gene>
    <name evidence="11" type="ORF">RF11_02129</name>
</gene>
<evidence type="ECO:0000256" key="8">
    <source>
        <dbReference type="PIRSR" id="PIRSR634016-3"/>
    </source>
</evidence>
<accession>A0A0C2M8G9</accession>
<keyword evidence="6" id="KW-0482">Metalloprotease</keyword>
<dbReference type="InterPro" id="IPR034016">
    <property type="entry name" value="M1_APN-typ"/>
</dbReference>
<dbReference type="GO" id="GO:0070006">
    <property type="term" value="F:metalloaminopeptidase activity"/>
    <property type="evidence" value="ECO:0007669"/>
    <property type="project" value="TreeGrafter"/>
</dbReference>
<dbReference type="OMA" id="EITETCF"/>
<evidence type="ECO:0000256" key="5">
    <source>
        <dbReference type="ARBA" id="ARBA00022833"/>
    </source>
</evidence>
<dbReference type="GO" id="GO:0016020">
    <property type="term" value="C:membrane"/>
    <property type="evidence" value="ECO:0007669"/>
    <property type="project" value="TreeGrafter"/>
</dbReference>
<evidence type="ECO:0000313" key="12">
    <source>
        <dbReference type="Proteomes" id="UP000031668"/>
    </source>
</evidence>
<feature type="binding site" evidence="8">
    <location>
        <position position="288"/>
    </location>
    <ligand>
        <name>Zn(2+)</name>
        <dbReference type="ChEBI" id="CHEBI:29105"/>
        <note>catalytic</note>
    </ligand>
</feature>
<dbReference type="GO" id="GO:0042277">
    <property type="term" value="F:peptide binding"/>
    <property type="evidence" value="ECO:0007669"/>
    <property type="project" value="TreeGrafter"/>
</dbReference>
<feature type="binding site" evidence="8">
    <location>
        <position position="284"/>
    </location>
    <ligand>
        <name>Zn(2+)</name>
        <dbReference type="ChEBI" id="CHEBI:29105"/>
        <note>catalytic</note>
    </ligand>
</feature>
<dbReference type="InterPro" id="IPR042097">
    <property type="entry name" value="Aminopeptidase_N-like_N_sf"/>
</dbReference>
<dbReference type="GO" id="GO:0006508">
    <property type="term" value="P:proteolysis"/>
    <property type="evidence" value="ECO:0007669"/>
    <property type="project" value="UniProtKB-KW"/>
</dbReference>
<feature type="domain" description="Aminopeptidase N-like N-terminal" evidence="10">
    <location>
        <begin position="3"/>
        <end position="177"/>
    </location>
</feature>